<keyword evidence="4" id="KW-1185">Reference proteome</keyword>
<proteinExistence type="predicted"/>
<dbReference type="GO" id="GO:0006508">
    <property type="term" value="P:proteolysis"/>
    <property type="evidence" value="ECO:0007669"/>
    <property type="project" value="InterPro"/>
</dbReference>
<feature type="domain" description="D-alanyl-D-alanine carboxypeptidase-like core" evidence="2">
    <location>
        <begin position="144"/>
        <end position="270"/>
    </location>
</feature>
<dbReference type="InterPro" id="IPR058193">
    <property type="entry name" value="VanY/YodJ_core_dom"/>
</dbReference>
<evidence type="ECO:0000259" key="2">
    <source>
        <dbReference type="Pfam" id="PF02557"/>
    </source>
</evidence>
<keyword evidence="3" id="KW-0121">Carboxypeptidase</keyword>
<dbReference type="Gene3D" id="3.30.1380.10">
    <property type="match status" value="1"/>
</dbReference>
<comment type="caution">
    <text evidence="3">The sequence shown here is derived from an EMBL/GenBank/DDBJ whole genome shotgun (WGS) entry which is preliminary data.</text>
</comment>
<feature type="signal peptide" evidence="1">
    <location>
        <begin position="1"/>
        <end position="29"/>
    </location>
</feature>
<dbReference type="CDD" id="cd14852">
    <property type="entry name" value="LD-carboxypeptidase"/>
    <property type="match status" value="1"/>
</dbReference>
<keyword evidence="3" id="KW-0378">Hydrolase</keyword>
<dbReference type="InterPro" id="IPR003709">
    <property type="entry name" value="VanY-like_core_dom"/>
</dbReference>
<dbReference type="Proteomes" id="UP000571817">
    <property type="component" value="Unassembled WGS sequence"/>
</dbReference>
<evidence type="ECO:0000313" key="4">
    <source>
        <dbReference type="Proteomes" id="UP000571817"/>
    </source>
</evidence>
<dbReference type="Pfam" id="PF02557">
    <property type="entry name" value="VanY"/>
    <property type="match status" value="1"/>
</dbReference>
<sequence>MKRRLTTSLLAALIAVLATLAVSAPSARAASTLPSMSVAPYALLPTKTALWVSVPSGTVVTVRHAGGSLIGSSTSVTGHALLVLWQPSGSRNSYVVTAPGYATSTVEASTSATSLAGALWRMTNKRNALPSTYAPSGLQTVGSRQLTASAATAVRQLIAGAAAAGLTTGVNSGYRSYASQSALYDQDVKQYGQKVADNLVARPGFSEHQLGLAADLTNAPCTNASCTTTTATGRWIAANAWRYGFILSNAVGKTAITGWQSEPWHVRYLGTSLTAYVHARQIVTEEDLFGLPAAPTY</sequence>
<dbReference type="EC" id="3.4.16.4" evidence="3"/>
<dbReference type="GO" id="GO:0009002">
    <property type="term" value="F:serine-type D-Ala-D-Ala carboxypeptidase activity"/>
    <property type="evidence" value="ECO:0007669"/>
    <property type="project" value="UniProtKB-EC"/>
</dbReference>
<dbReference type="PANTHER" id="PTHR34385">
    <property type="entry name" value="D-ALANYL-D-ALANINE CARBOXYPEPTIDASE"/>
    <property type="match status" value="1"/>
</dbReference>
<dbReference type="InterPro" id="IPR052179">
    <property type="entry name" value="DD-CPase-like"/>
</dbReference>
<accession>A0A853DEC5</accession>
<organism evidence="3 4">
    <name type="scientific">Allobranchiibius huperziae</name>
    <dbReference type="NCBI Taxonomy" id="1874116"/>
    <lineage>
        <taxon>Bacteria</taxon>
        <taxon>Bacillati</taxon>
        <taxon>Actinomycetota</taxon>
        <taxon>Actinomycetes</taxon>
        <taxon>Micrococcales</taxon>
        <taxon>Dermacoccaceae</taxon>
        <taxon>Allobranchiibius</taxon>
    </lineage>
</organism>
<dbReference type="PANTHER" id="PTHR34385:SF1">
    <property type="entry name" value="PEPTIDOGLYCAN L-ALANYL-D-GLUTAMATE ENDOPEPTIDASE CWLK"/>
    <property type="match status" value="1"/>
</dbReference>
<evidence type="ECO:0000256" key="1">
    <source>
        <dbReference type="SAM" id="SignalP"/>
    </source>
</evidence>
<evidence type="ECO:0000313" key="3">
    <source>
        <dbReference type="EMBL" id="NYJ74343.1"/>
    </source>
</evidence>
<dbReference type="EMBL" id="JACCFW010000001">
    <property type="protein sequence ID" value="NYJ74343.1"/>
    <property type="molecule type" value="Genomic_DNA"/>
</dbReference>
<dbReference type="RefSeq" id="WP_179480150.1">
    <property type="nucleotide sequence ID" value="NZ_JACCFW010000001.1"/>
</dbReference>
<name>A0A853DEC5_9MICO</name>
<dbReference type="AlphaFoldDB" id="A0A853DEC5"/>
<feature type="chain" id="PRO_5032737368" evidence="1">
    <location>
        <begin position="30"/>
        <end position="297"/>
    </location>
</feature>
<keyword evidence="1" id="KW-0732">Signal</keyword>
<gene>
    <name evidence="3" type="ORF">HNR15_001306</name>
</gene>
<protein>
    <submittedName>
        <fullName evidence="3">D-alanyl-D-alanine carboxypeptidase</fullName>
        <ecNumber evidence="3">3.4.16.4</ecNumber>
    </submittedName>
</protein>
<reference evidence="3 4" key="1">
    <citation type="submission" date="2020-07" db="EMBL/GenBank/DDBJ databases">
        <title>Sequencing the genomes of 1000 actinobacteria strains.</title>
        <authorList>
            <person name="Klenk H.-P."/>
        </authorList>
    </citation>
    <scope>NUCLEOTIDE SEQUENCE [LARGE SCALE GENOMIC DNA]</scope>
    <source>
        <strain evidence="3 4">DSM 29531</strain>
    </source>
</reference>
<dbReference type="SUPFAM" id="SSF55166">
    <property type="entry name" value="Hedgehog/DD-peptidase"/>
    <property type="match status" value="1"/>
</dbReference>
<dbReference type="InterPro" id="IPR009045">
    <property type="entry name" value="Zn_M74/Hedgehog-like"/>
</dbReference>
<keyword evidence="3" id="KW-0645">Protease</keyword>